<comment type="similarity">
    <text evidence="2">Belongs to the cytochrome P450 family.</text>
</comment>
<sequence length="553" mass="63121">MDQQLSPVVLATVSAGIILYVIYKFLKIGSRPADLPPGPPTIPILGNIHQIPAERPHLQFQKWAQEYGPIYSLMLGTTTMIVLSSPKTVKDLMQDRSAIYSSRPDMYLAHDVASNCQRFVTMKYGPMWRLVHKMMHNTLNIKTAVAYVPYQDLENKNMLLGLLERPDDFVLHLRRYTSSLTTQMVYGFRTISTADPRMIQFFRGFERWGKIAGSASAQIMDCFPILRRIPAPFNPEYRNAAELYQEERKLYVGHWNDVKERILRGTCLPCFSVDVFLAQEKEHFTDEQAAYISGSLLEGGSDTTSGTLVGFIQAMLVFPETQKAAQEEIDKVVGFDRMPEMDDAPNCPYIRSCVKEAIRWMPTLILGSPHGLIQEDHYMGYRIPKGAAIVNNNWTINMDPERNPNPRKYDPMRFINDSQSEFQSATNSDENQRQNWIFGAGRRMCQGMHIAERSLFLAAARIVWAFNIDKPIGPDGQPIVPDIEDLVGGTTVLPRDFRIDMTPRSSKKAEMIREAWKRCEEDLLDPVTKQWMKIPEGMKFGTYVPKKVQEMTA</sequence>
<dbReference type="SUPFAM" id="SSF48264">
    <property type="entry name" value="Cytochrome P450"/>
    <property type="match status" value="1"/>
</dbReference>
<keyword evidence="10" id="KW-1185">Reference proteome</keyword>
<dbReference type="PANTHER" id="PTHR46300:SF2">
    <property type="entry name" value="CYTOCHROME P450 MONOOXYGENASE ALNH-RELATED"/>
    <property type="match status" value="1"/>
</dbReference>
<keyword evidence="4" id="KW-0560">Oxidoreductase</keyword>
<dbReference type="PRINTS" id="PR00463">
    <property type="entry name" value="EP450I"/>
</dbReference>
<dbReference type="Gene3D" id="1.10.630.10">
    <property type="entry name" value="Cytochrome P450"/>
    <property type="match status" value="1"/>
</dbReference>
<evidence type="ECO:0000256" key="4">
    <source>
        <dbReference type="ARBA" id="ARBA00023002"/>
    </source>
</evidence>
<gene>
    <name evidence="9" type="ORF">A1O5_11814</name>
</gene>
<accession>W9W0N6</accession>
<feature type="binding site" description="axial binding residue" evidence="7">
    <location>
        <position position="445"/>
    </location>
    <ligand>
        <name>heme</name>
        <dbReference type="ChEBI" id="CHEBI:30413"/>
    </ligand>
    <ligandPart>
        <name>Fe</name>
        <dbReference type="ChEBI" id="CHEBI:18248"/>
    </ligandPart>
</feature>
<dbReference type="GO" id="GO:0020037">
    <property type="term" value="F:heme binding"/>
    <property type="evidence" value="ECO:0007669"/>
    <property type="project" value="InterPro"/>
</dbReference>
<dbReference type="InterPro" id="IPR036396">
    <property type="entry name" value="Cyt_P450_sf"/>
</dbReference>
<dbReference type="EMBL" id="AMGX01000028">
    <property type="protein sequence ID" value="EXJ61498.1"/>
    <property type="molecule type" value="Genomic_DNA"/>
</dbReference>
<dbReference type="InterPro" id="IPR050364">
    <property type="entry name" value="Cytochrome_P450_fung"/>
</dbReference>
<dbReference type="PANTHER" id="PTHR46300">
    <property type="entry name" value="P450, PUTATIVE (EUROFUNG)-RELATED-RELATED"/>
    <property type="match status" value="1"/>
</dbReference>
<keyword evidence="3 7" id="KW-0479">Metal-binding</keyword>
<keyword evidence="6" id="KW-0503">Monooxygenase</keyword>
<dbReference type="Proteomes" id="UP000019471">
    <property type="component" value="Unassembled WGS sequence"/>
</dbReference>
<dbReference type="eggNOG" id="KOG0156">
    <property type="taxonomic scope" value="Eukaryota"/>
</dbReference>
<dbReference type="HOGENOM" id="CLU_001570_2_1_1"/>
<dbReference type="OrthoDB" id="1103324at2759"/>
<dbReference type="InterPro" id="IPR001128">
    <property type="entry name" value="Cyt_P450"/>
</dbReference>
<evidence type="ECO:0000256" key="1">
    <source>
        <dbReference type="ARBA" id="ARBA00001971"/>
    </source>
</evidence>
<keyword evidence="5 7" id="KW-0408">Iron</keyword>
<evidence type="ECO:0000256" key="7">
    <source>
        <dbReference type="PIRSR" id="PIRSR602401-1"/>
    </source>
</evidence>
<evidence type="ECO:0000313" key="9">
    <source>
        <dbReference type="EMBL" id="EXJ61498.1"/>
    </source>
</evidence>
<name>W9W0N6_9EURO</name>
<dbReference type="RefSeq" id="XP_007750574.1">
    <property type="nucleotide sequence ID" value="XM_007752384.1"/>
</dbReference>
<organism evidence="9 10">
    <name type="scientific">Cladophialophora psammophila CBS 110553</name>
    <dbReference type="NCBI Taxonomy" id="1182543"/>
    <lineage>
        <taxon>Eukaryota</taxon>
        <taxon>Fungi</taxon>
        <taxon>Dikarya</taxon>
        <taxon>Ascomycota</taxon>
        <taxon>Pezizomycotina</taxon>
        <taxon>Eurotiomycetes</taxon>
        <taxon>Chaetothyriomycetidae</taxon>
        <taxon>Chaetothyriales</taxon>
        <taxon>Herpotrichiellaceae</taxon>
        <taxon>Cladophialophora</taxon>
    </lineage>
</organism>
<comment type="cofactor">
    <cofactor evidence="1 7">
        <name>heme</name>
        <dbReference type="ChEBI" id="CHEBI:30413"/>
    </cofactor>
</comment>
<keyword evidence="8" id="KW-0812">Transmembrane</keyword>
<evidence type="ECO:0000313" key="10">
    <source>
        <dbReference type="Proteomes" id="UP000019471"/>
    </source>
</evidence>
<evidence type="ECO:0000256" key="2">
    <source>
        <dbReference type="ARBA" id="ARBA00010617"/>
    </source>
</evidence>
<protein>
    <recommendedName>
        <fullName evidence="11">Cytochrome P450 oxidoreductase</fullName>
    </recommendedName>
</protein>
<dbReference type="Pfam" id="PF00067">
    <property type="entry name" value="p450"/>
    <property type="match status" value="1"/>
</dbReference>
<dbReference type="CDD" id="cd11065">
    <property type="entry name" value="CYP64-like"/>
    <property type="match status" value="1"/>
</dbReference>
<evidence type="ECO:0008006" key="11">
    <source>
        <dbReference type="Google" id="ProtNLM"/>
    </source>
</evidence>
<keyword evidence="8" id="KW-0472">Membrane</keyword>
<dbReference type="InterPro" id="IPR002401">
    <property type="entry name" value="Cyt_P450_E_grp-I"/>
</dbReference>
<dbReference type="PRINTS" id="PR00385">
    <property type="entry name" value="P450"/>
</dbReference>
<feature type="transmembrane region" description="Helical" evidence="8">
    <location>
        <begin position="6"/>
        <end position="23"/>
    </location>
</feature>
<reference evidence="9 10" key="1">
    <citation type="submission" date="2013-03" db="EMBL/GenBank/DDBJ databases">
        <title>The Genome Sequence of Cladophialophora psammophila CBS 110553.</title>
        <authorList>
            <consortium name="The Broad Institute Genomics Platform"/>
            <person name="Cuomo C."/>
            <person name="de Hoog S."/>
            <person name="Gorbushina A."/>
            <person name="Walker B."/>
            <person name="Young S.K."/>
            <person name="Zeng Q."/>
            <person name="Gargeya S."/>
            <person name="Fitzgerald M."/>
            <person name="Haas B."/>
            <person name="Abouelleil A."/>
            <person name="Allen A.W."/>
            <person name="Alvarado L."/>
            <person name="Arachchi H.M."/>
            <person name="Berlin A.M."/>
            <person name="Chapman S.B."/>
            <person name="Gainer-Dewar J."/>
            <person name="Goldberg J."/>
            <person name="Griggs A."/>
            <person name="Gujja S."/>
            <person name="Hansen M."/>
            <person name="Howarth C."/>
            <person name="Imamovic A."/>
            <person name="Ireland A."/>
            <person name="Larimer J."/>
            <person name="McCowan C."/>
            <person name="Murphy C."/>
            <person name="Pearson M."/>
            <person name="Poon T.W."/>
            <person name="Priest M."/>
            <person name="Roberts A."/>
            <person name="Saif S."/>
            <person name="Shea T."/>
            <person name="Sisk P."/>
            <person name="Sykes S."/>
            <person name="Wortman J."/>
            <person name="Nusbaum C."/>
            <person name="Birren B."/>
        </authorList>
    </citation>
    <scope>NUCLEOTIDE SEQUENCE [LARGE SCALE GENOMIC DNA]</scope>
    <source>
        <strain evidence="9 10">CBS 110553</strain>
    </source>
</reference>
<dbReference type="GO" id="GO:0016705">
    <property type="term" value="F:oxidoreductase activity, acting on paired donors, with incorporation or reduction of molecular oxygen"/>
    <property type="evidence" value="ECO:0007669"/>
    <property type="project" value="InterPro"/>
</dbReference>
<comment type="caution">
    <text evidence="9">The sequence shown here is derived from an EMBL/GenBank/DDBJ whole genome shotgun (WGS) entry which is preliminary data.</text>
</comment>
<dbReference type="AlphaFoldDB" id="W9W0N6"/>
<evidence type="ECO:0000256" key="6">
    <source>
        <dbReference type="ARBA" id="ARBA00023033"/>
    </source>
</evidence>
<dbReference type="GO" id="GO:0005506">
    <property type="term" value="F:iron ion binding"/>
    <property type="evidence" value="ECO:0007669"/>
    <property type="project" value="InterPro"/>
</dbReference>
<dbReference type="GeneID" id="19196501"/>
<evidence type="ECO:0000256" key="8">
    <source>
        <dbReference type="SAM" id="Phobius"/>
    </source>
</evidence>
<keyword evidence="8" id="KW-1133">Transmembrane helix</keyword>
<keyword evidence="7" id="KW-0349">Heme</keyword>
<dbReference type="STRING" id="1182543.W9W0N6"/>
<evidence type="ECO:0000256" key="3">
    <source>
        <dbReference type="ARBA" id="ARBA00022723"/>
    </source>
</evidence>
<proteinExistence type="inferred from homology"/>
<dbReference type="GO" id="GO:0004497">
    <property type="term" value="F:monooxygenase activity"/>
    <property type="evidence" value="ECO:0007669"/>
    <property type="project" value="UniProtKB-KW"/>
</dbReference>
<evidence type="ECO:0000256" key="5">
    <source>
        <dbReference type="ARBA" id="ARBA00023004"/>
    </source>
</evidence>